<proteinExistence type="predicted"/>
<dbReference type="EMBL" id="FOHV01000008">
    <property type="protein sequence ID" value="SET08628.1"/>
    <property type="molecule type" value="Genomic_DNA"/>
</dbReference>
<name>A0A1I0BNS3_9GAMM</name>
<protein>
    <submittedName>
        <fullName evidence="1">Uncharacterized protein</fullName>
    </submittedName>
</protein>
<gene>
    <name evidence="1" type="ORF">SAMN02583745_01342</name>
</gene>
<dbReference type="RefSeq" id="WP_177168602.1">
    <property type="nucleotide sequence ID" value="NZ_FOHV01000008.1"/>
</dbReference>
<accession>A0A1I0BNS3</accession>
<dbReference type="Proteomes" id="UP000242642">
    <property type="component" value="Unassembled WGS sequence"/>
</dbReference>
<dbReference type="AlphaFoldDB" id="A0A1I0BNS3"/>
<evidence type="ECO:0000313" key="2">
    <source>
        <dbReference type="Proteomes" id="UP000242642"/>
    </source>
</evidence>
<keyword evidence="2" id="KW-1185">Reference proteome</keyword>
<organism evidence="1 2">
    <name type="scientific">Thorsellia anophelis DSM 18579</name>
    <dbReference type="NCBI Taxonomy" id="1123402"/>
    <lineage>
        <taxon>Bacteria</taxon>
        <taxon>Pseudomonadati</taxon>
        <taxon>Pseudomonadota</taxon>
        <taxon>Gammaproteobacteria</taxon>
        <taxon>Enterobacterales</taxon>
        <taxon>Thorselliaceae</taxon>
        <taxon>Thorsellia</taxon>
    </lineage>
</organism>
<sequence>MIQGMNTPAYESTEKNYELLSKEQLIVLIHKFEQGIANYIAENSILRTHITLMNQRTFGRKSEAHPNLNQGDLFTQYDAQDDNFLDRFRLTRWGQSDR</sequence>
<evidence type="ECO:0000313" key="1">
    <source>
        <dbReference type="EMBL" id="SET08628.1"/>
    </source>
</evidence>
<reference evidence="2" key="1">
    <citation type="submission" date="2016-10" db="EMBL/GenBank/DDBJ databases">
        <authorList>
            <person name="Varghese N."/>
            <person name="Submissions S."/>
        </authorList>
    </citation>
    <scope>NUCLEOTIDE SEQUENCE [LARGE SCALE GENOMIC DNA]</scope>
    <source>
        <strain evidence="2">DSM 18579</strain>
    </source>
</reference>